<accession>A0ABY8C6N1</accession>
<dbReference type="CDD" id="cd11527">
    <property type="entry name" value="NTP-PPase_dUTPase"/>
    <property type="match status" value="1"/>
</dbReference>
<evidence type="ECO:0000313" key="1">
    <source>
        <dbReference type="EMBL" id="WEJ61629.1"/>
    </source>
</evidence>
<sequence length="231" mass="26624">MMQAEDSINEMLEMQSVLNEMTNGADWRNGKTALGKVIDWRRCIVMETAELIDSYPWKHWKAVDAQTDIENVRVELVDIWHFLLSLALENFEPENASALLNKALTMSNESQTISSELSAIEQVRIHETMMRTALESVQVSESYLSALTITFFNSCKVAELDFDQLYQIYVAKNVLNKFRQDHGYKEGTYIKEWNGKEDNVVMFEIIAQMPSFSGDDLYISLKEQYIQLGHS</sequence>
<dbReference type="Gene3D" id="1.10.4010.10">
    <property type="entry name" value="Type II deoxyuridine triphosphatase"/>
    <property type="match status" value="1"/>
</dbReference>
<dbReference type="InterPro" id="IPR014871">
    <property type="entry name" value="dUTPase/dCTP_pyrophosphatase"/>
</dbReference>
<gene>
    <name evidence="1" type="ORF">NR989_06320</name>
</gene>
<dbReference type="EMBL" id="CP102381">
    <property type="protein sequence ID" value="WEJ61629.1"/>
    <property type="molecule type" value="Genomic_DNA"/>
</dbReference>
<reference evidence="1 2" key="1">
    <citation type="submission" date="2022-06" db="EMBL/GenBank/DDBJ databases">
        <title>Thiomicrohabdus sp. nov, an obligately chemolithoautotrophic, sulfur-oxidizing bacterium isolated from beach of Guanyin Mountain. Amoy.</title>
        <authorList>
            <person name="Zhu H."/>
        </authorList>
    </citation>
    <scope>NUCLEOTIDE SEQUENCE [LARGE SCALE GENOMIC DNA]</scope>
    <source>
        <strain evidence="1 2">XGS-01</strain>
    </source>
</reference>
<dbReference type="Proteomes" id="UP001222275">
    <property type="component" value="Chromosome"/>
</dbReference>
<dbReference type="SUPFAM" id="SSF101386">
    <property type="entry name" value="all-alpha NTP pyrophosphatases"/>
    <property type="match status" value="1"/>
</dbReference>
<evidence type="ECO:0000313" key="2">
    <source>
        <dbReference type="Proteomes" id="UP001222275"/>
    </source>
</evidence>
<dbReference type="Pfam" id="PF08761">
    <property type="entry name" value="dUTPase_2"/>
    <property type="match status" value="1"/>
</dbReference>
<name>A0ABY8C6N1_9GAMM</name>
<keyword evidence="2" id="KW-1185">Reference proteome</keyword>
<organism evidence="1 2">
    <name type="scientific">Thiomicrorhabdus lithotrophica</name>
    <dbReference type="NCBI Taxonomy" id="2949997"/>
    <lineage>
        <taxon>Bacteria</taxon>
        <taxon>Pseudomonadati</taxon>
        <taxon>Pseudomonadota</taxon>
        <taxon>Gammaproteobacteria</taxon>
        <taxon>Thiotrichales</taxon>
        <taxon>Piscirickettsiaceae</taxon>
        <taxon>Thiomicrorhabdus</taxon>
    </lineage>
</organism>
<protein>
    <submittedName>
        <fullName evidence="1">dUTP diphosphatase</fullName>
    </submittedName>
</protein>
<dbReference type="RefSeq" id="WP_275593887.1">
    <property type="nucleotide sequence ID" value="NZ_CP102381.1"/>
</dbReference>
<proteinExistence type="predicted"/>